<accession>W0FQN4</accession>
<proteinExistence type="predicted"/>
<dbReference type="EMBL" id="KC246853">
    <property type="protein sequence ID" value="AHF25794.1"/>
    <property type="molecule type" value="Genomic_DNA"/>
</dbReference>
<organism evidence="1">
    <name type="scientific">uncultured bacterium Contigcl_289</name>
    <dbReference type="NCBI Taxonomy" id="1393669"/>
    <lineage>
        <taxon>Bacteria</taxon>
        <taxon>environmental samples</taxon>
    </lineage>
</organism>
<protein>
    <recommendedName>
        <fullName evidence="2">Tetratricopeptide repeat protein</fullName>
    </recommendedName>
</protein>
<dbReference type="AlphaFoldDB" id="W0FQN4"/>
<evidence type="ECO:0000313" key="1">
    <source>
        <dbReference type="EMBL" id="AHF25794.1"/>
    </source>
</evidence>
<dbReference type="Gene3D" id="1.25.40.10">
    <property type="entry name" value="Tetratricopeptide repeat domain"/>
    <property type="match status" value="1"/>
</dbReference>
<sequence>MVFMSIEEKNMILEMVDELEERASIAIGEANYDDALKIYREILKAYEALKMERNCGLTLLSMAKVLLLQGKVENARELVDIASDINSLAVEDKNSVDIPVVKYSV</sequence>
<evidence type="ECO:0008006" key="2">
    <source>
        <dbReference type="Google" id="ProtNLM"/>
    </source>
</evidence>
<dbReference type="SUPFAM" id="SSF48452">
    <property type="entry name" value="TPR-like"/>
    <property type="match status" value="1"/>
</dbReference>
<dbReference type="InterPro" id="IPR011990">
    <property type="entry name" value="TPR-like_helical_dom_sf"/>
</dbReference>
<reference evidence="1" key="1">
    <citation type="journal article" date="2013" name="PLoS ONE">
        <title>Metagenomic insights into the carbohydrate-active enzymes carried by the microorganisms adhering to solid digesta in the rumen of cows.</title>
        <authorList>
            <person name="Wang L."/>
            <person name="Hatem A."/>
            <person name="Catalyurek U.V."/>
            <person name="Morrison M."/>
            <person name="Yu Z."/>
        </authorList>
    </citation>
    <scope>NUCLEOTIDE SEQUENCE</scope>
</reference>
<name>W0FQN4_9BACT</name>